<dbReference type="HOGENOM" id="CLU_133295_0_0_10"/>
<protein>
    <recommendedName>
        <fullName evidence="3">UspA domain-containing protein</fullName>
    </recommendedName>
</protein>
<sequence length="160" mass="18608">MQKTILVPTDFCVASLNTLRLALEKNQHGLPLKVVLMYAEFLEDSIAELLFYSPEKRINALKSNEFDEALSILKNRFENRIMEISLVLFHGYNHHAFQHFTDANGIDEIYIPSAYQFNLLSRGFNPIPIIKKSKLPIHELEWEHQGLCLENNQLHLIFNN</sequence>
<dbReference type="KEGG" id="hhy:Halhy_0424"/>
<dbReference type="RefSeq" id="WP_013762899.1">
    <property type="nucleotide sequence ID" value="NC_015510.1"/>
</dbReference>
<reference evidence="1 2" key="1">
    <citation type="journal article" date="2011" name="Stand. Genomic Sci.">
        <title>Complete genome sequence of Haliscomenobacter hydrossis type strain (O).</title>
        <authorList>
            <consortium name="US DOE Joint Genome Institute (JGI-PGF)"/>
            <person name="Daligault H."/>
            <person name="Lapidus A."/>
            <person name="Zeytun A."/>
            <person name="Nolan M."/>
            <person name="Lucas S."/>
            <person name="Del Rio T.G."/>
            <person name="Tice H."/>
            <person name="Cheng J.F."/>
            <person name="Tapia R."/>
            <person name="Han C."/>
            <person name="Goodwin L."/>
            <person name="Pitluck S."/>
            <person name="Liolios K."/>
            <person name="Pagani I."/>
            <person name="Ivanova N."/>
            <person name="Huntemann M."/>
            <person name="Mavromatis K."/>
            <person name="Mikhailova N."/>
            <person name="Pati A."/>
            <person name="Chen A."/>
            <person name="Palaniappan K."/>
            <person name="Land M."/>
            <person name="Hauser L."/>
            <person name="Brambilla E.M."/>
            <person name="Rohde M."/>
            <person name="Verbarg S."/>
            <person name="Goker M."/>
            <person name="Bristow J."/>
            <person name="Eisen J.A."/>
            <person name="Markowitz V."/>
            <person name="Hugenholtz P."/>
            <person name="Kyrpides N.C."/>
            <person name="Klenk H.P."/>
            <person name="Woyke T."/>
        </authorList>
    </citation>
    <scope>NUCLEOTIDE SEQUENCE [LARGE SCALE GENOMIC DNA]</scope>
    <source>
        <strain evidence="2">ATCC 27775 / DSM 1100 / LMG 10767 / O</strain>
    </source>
</reference>
<dbReference type="STRING" id="760192.Halhy_0424"/>
<accession>F4KY72</accession>
<organism evidence="1 2">
    <name type="scientific">Haliscomenobacter hydrossis (strain ATCC 27775 / DSM 1100 / LMG 10767 / O)</name>
    <dbReference type="NCBI Taxonomy" id="760192"/>
    <lineage>
        <taxon>Bacteria</taxon>
        <taxon>Pseudomonadati</taxon>
        <taxon>Bacteroidota</taxon>
        <taxon>Saprospiria</taxon>
        <taxon>Saprospirales</taxon>
        <taxon>Haliscomenobacteraceae</taxon>
        <taxon>Haliscomenobacter</taxon>
    </lineage>
</organism>
<evidence type="ECO:0000313" key="1">
    <source>
        <dbReference type="EMBL" id="AEE48335.1"/>
    </source>
</evidence>
<evidence type="ECO:0000313" key="2">
    <source>
        <dbReference type="Proteomes" id="UP000008461"/>
    </source>
</evidence>
<dbReference type="EMBL" id="CP002691">
    <property type="protein sequence ID" value="AEE48335.1"/>
    <property type="molecule type" value="Genomic_DNA"/>
</dbReference>
<dbReference type="AlphaFoldDB" id="F4KY72"/>
<name>F4KY72_HALH1</name>
<proteinExistence type="predicted"/>
<gene>
    <name evidence="1" type="ordered locus">Halhy_0424</name>
</gene>
<dbReference type="Proteomes" id="UP000008461">
    <property type="component" value="Chromosome"/>
</dbReference>
<evidence type="ECO:0008006" key="3">
    <source>
        <dbReference type="Google" id="ProtNLM"/>
    </source>
</evidence>
<dbReference type="eggNOG" id="COG0589">
    <property type="taxonomic scope" value="Bacteria"/>
</dbReference>
<dbReference type="OrthoDB" id="893860at2"/>
<keyword evidence="2" id="KW-1185">Reference proteome</keyword>
<reference key="2">
    <citation type="submission" date="2011-04" db="EMBL/GenBank/DDBJ databases">
        <title>Complete sequence of chromosome of Haliscomenobacter hydrossis DSM 1100.</title>
        <authorList>
            <consortium name="US DOE Joint Genome Institute (JGI-PGF)"/>
            <person name="Lucas S."/>
            <person name="Han J."/>
            <person name="Lapidus A."/>
            <person name="Bruce D."/>
            <person name="Goodwin L."/>
            <person name="Pitluck S."/>
            <person name="Peters L."/>
            <person name="Kyrpides N."/>
            <person name="Mavromatis K."/>
            <person name="Ivanova N."/>
            <person name="Ovchinnikova G."/>
            <person name="Pagani I."/>
            <person name="Daligault H."/>
            <person name="Detter J.C."/>
            <person name="Han C."/>
            <person name="Land M."/>
            <person name="Hauser L."/>
            <person name="Markowitz V."/>
            <person name="Cheng J.-F."/>
            <person name="Hugenholtz P."/>
            <person name="Woyke T."/>
            <person name="Wu D."/>
            <person name="Verbarg S."/>
            <person name="Frueling A."/>
            <person name="Brambilla E."/>
            <person name="Klenk H.-P."/>
            <person name="Eisen J.A."/>
        </authorList>
    </citation>
    <scope>NUCLEOTIDE SEQUENCE</scope>
    <source>
        <strain>DSM 1100</strain>
    </source>
</reference>